<reference evidence="6" key="2">
    <citation type="journal article" date="2018" name="J. Microbiol.">
        <title>Tardibacter chloracetimidivorans gen. nov., sp. nov., a novel member of the family Sphingomonadaceae isolated from an agricultural soil from Jeju Island in Republic of Korea.</title>
        <authorList>
            <person name="Lee H."/>
            <person name="Kim D.U."/>
            <person name="Park S."/>
            <person name="Yoon J.H."/>
            <person name="Ahn J.H."/>
            <person name="Ka J.O."/>
        </authorList>
    </citation>
    <scope>NUCLEOTIDE SEQUENCE</scope>
    <source>
        <strain evidence="6">JJ-A5</strain>
    </source>
</reference>
<dbReference type="InterPro" id="IPR009057">
    <property type="entry name" value="Homeodomain-like_sf"/>
</dbReference>
<dbReference type="EMBL" id="CP018221">
    <property type="protein sequence ID" value="API59668.1"/>
    <property type="molecule type" value="Genomic_DNA"/>
</dbReference>
<dbReference type="EMBL" id="CP018221">
    <property type="protein sequence ID" value="API59162.1"/>
    <property type="molecule type" value="Genomic_DNA"/>
</dbReference>
<accession>A0A1L3ZVK9</accession>
<dbReference type="Proteomes" id="UP000182063">
    <property type="component" value="Chromosome"/>
</dbReference>
<evidence type="ECO:0000256" key="1">
    <source>
        <dbReference type="SAM" id="MobiDB-lite"/>
    </source>
</evidence>
<dbReference type="KEGG" id="sphj:BSL82_04770"/>
<keyword evidence="7" id="KW-1185">Reference proteome</keyword>
<dbReference type="EMBL" id="CP018221">
    <property type="protein sequence ID" value="API58494.1"/>
    <property type="molecule type" value="Genomic_DNA"/>
</dbReference>
<evidence type="ECO:0000313" key="7">
    <source>
        <dbReference type="Proteomes" id="UP000182063"/>
    </source>
</evidence>
<reference evidence="7" key="1">
    <citation type="submission" date="2016-11" db="EMBL/GenBank/DDBJ databases">
        <title>Complete Genome Sequence of alachlor-degrading Sphingomonas sp. strain JJ-A5.</title>
        <authorList>
            <person name="Lee H."/>
            <person name="Ka J.-O."/>
        </authorList>
    </citation>
    <scope>NUCLEOTIDE SEQUENCE [LARGE SCALE GENOMIC DNA]</scope>
    <source>
        <strain evidence="7">JJ-A5</strain>
    </source>
</reference>
<dbReference type="AlphaFoldDB" id="A0A1L3ZVK9"/>
<evidence type="ECO:0000313" key="5">
    <source>
        <dbReference type="EMBL" id="API59162.1"/>
    </source>
</evidence>
<feature type="region of interest" description="Disordered" evidence="1">
    <location>
        <begin position="111"/>
        <end position="146"/>
    </location>
</feature>
<name>A0A1L3ZVK9_9SPHN</name>
<feature type="compositionally biased region" description="Polar residues" evidence="1">
    <location>
        <begin position="137"/>
        <end position="146"/>
    </location>
</feature>
<dbReference type="KEGG" id="sphj:BSL82_07465"/>
<dbReference type="KEGG" id="sphj:BSL82_03545"/>
<evidence type="ECO:0000313" key="6">
    <source>
        <dbReference type="EMBL" id="API59668.1"/>
    </source>
</evidence>
<dbReference type="Pfam" id="PF13384">
    <property type="entry name" value="HTH_23"/>
    <property type="match status" value="1"/>
</dbReference>
<evidence type="ECO:0000313" key="3">
    <source>
        <dbReference type="EMBL" id="API58494.1"/>
    </source>
</evidence>
<dbReference type="EMBL" id="CP018221">
    <property type="protein sequence ID" value="API58709.1"/>
    <property type="molecule type" value="Genomic_DNA"/>
</dbReference>
<organism evidence="6 7">
    <name type="scientific">Tardibacter chloracetimidivorans</name>
    <dbReference type="NCBI Taxonomy" id="1921510"/>
    <lineage>
        <taxon>Bacteria</taxon>
        <taxon>Pseudomonadati</taxon>
        <taxon>Pseudomonadota</taxon>
        <taxon>Alphaproteobacteria</taxon>
        <taxon>Sphingomonadales</taxon>
        <taxon>Sphingomonadaceae</taxon>
        <taxon>Tardibacter</taxon>
    </lineage>
</organism>
<evidence type="ECO:0000313" key="2">
    <source>
        <dbReference type="EMBL" id="API58492.1"/>
    </source>
</evidence>
<dbReference type="KEGG" id="sphj:BSL82_10340"/>
<dbReference type="KEGG" id="sphj:BSL82_03560"/>
<protein>
    <submittedName>
        <fullName evidence="6">Transposase</fullName>
    </submittedName>
</protein>
<dbReference type="SUPFAM" id="SSF46689">
    <property type="entry name" value="Homeodomain-like"/>
    <property type="match status" value="1"/>
</dbReference>
<evidence type="ECO:0000313" key="4">
    <source>
        <dbReference type="EMBL" id="API58709.1"/>
    </source>
</evidence>
<gene>
    <name evidence="2" type="ORF">BSL82_03545</name>
    <name evidence="3" type="ORF">BSL82_03560</name>
    <name evidence="4" type="ORF">BSL82_04770</name>
    <name evidence="5" type="ORF">BSL82_07465</name>
    <name evidence="6" type="ORF">BSL82_10340</name>
</gene>
<proteinExistence type="predicted"/>
<dbReference type="STRING" id="1921510.BSL82_03545"/>
<dbReference type="EMBL" id="CP018221">
    <property type="protein sequence ID" value="API58492.1"/>
    <property type="molecule type" value="Genomic_DNA"/>
</dbReference>
<sequence>MGRALSVDLRERVLAAVEDGLSCRAAAARFGISVSSAIRWRQRLLAKGSVAPRPQGGDRRSARIEAHGDLIRAAIAETPDMTLEELMAMLRGHGVSVGIGTLWRFFDRHGITRKKRPRTPPNRTGPTSSPAAGTGSRARSISTPTD</sequence>